<dbReference type="GO" id="GO:0042575">
    <property type="term" value="C:DNA polymerase complex"/>
    <property type="evidence" value="ECO:0007669"/>
    <property type="project" value="UniProtKB-ARBA"/>
</dbReference>
<dbReference type="SUPFAM" id="SSF53098">
    <property type="entry name" value="Ribonuclease H-like"/>
    <property type="match status" value="1"/>
</dbReference>
<proteinExistence type="predicted"/>
<feature type="domain" description="Integrase catalytic" evidence="1">
    <location>
        <begin position="952"/>
        <end position="1139"/>
    </location>
</feature>
<dbReference type="Gene3D" id="3.10.10.10">
    <property type="entry name" value="HIV Type 1 Reverse Transcriptase, subunit A, domain 1"/>
    <property type="match status" value="1"/>
</dbReference>
<reference evidence="2 3" key="1">
    <citation type="submission" date="2020-04" db="EMBL/GenBank/DDBJ databases">
        <authorList>
            <person name="Wallbank WR R."/>
            <person name="Pardo Diaz C."/>
            <person name="Kozak K."/>
            <person name="Martin S."/>
            <person name="Jiggins C."/>
            <person name="Moest M."/>
            <person name="Warren A I."/>
            <person name="Byers J.R.P. K."/>
            <person name="Montejo-Kovacevich G."/>
            <person name="Yen C E."/>
        </authorList>
    </citation>
    <scope>NUCLEOTIDE SEQUENCE [LARGE SCALE GENOMIC DNA]</scope>
</reference>
<dbReference type="GO" id="GO:0015074">
    <property type="term" value="P:DNA integration"/>
    <property type="evidence" value="ECO:0007669"/>
    <property type="project" value="InterPro"/>
</dbReference>
<organism evidence="2 3">
    <name type="scientific">Arctia plantaginis</name>
    <name type="common">Wood tiger moth</name>
    <name type="synonym">Phalaena plantaginis</name>
    <dbReference type="NCBI Taxonomy" id="874455"/>
    <lineage>
        <taxon>Eukaryota</taxon>
        <taxon>Metazoa</taxon>
        <taxon>Ecdysozoa</taxon>
        <taxon>Arthropoda</taxon>
        <taxon>Hexapoda</taxon>
        <taxon>Insecta</taxon>
        <taxon>Pterygota</taxon>
        <taxon>Neoptera</taxon>
        <taxon>Endopterygota</taxon>
        <taxon>Lepidoptera</taxon>
        <taxon>Glossata</taxon>
        <taxon>Ditrysia</taxon>
        <taxon>Noctuoidea</taxon>
        <taxon>Erebidae</taxon>
        <taxon>Arctiinae</taxon>
        <taxon>Arctia</taxon>
    </lineage>
</organism>
<dbReference type="InterPro" id="IPR041588">
    <property type="entry name" value="Integrase_H2C2"/>
</dbReference>
<dbReference type="Pfam" id="PF18701">
    <property type="entry name" value="DUF5641"/>
    <property type="match status" value="1"/>
</dbReference>
<dbReference type="EMBL" id="CADEBC010000488">
    <property type="protein sequence ID" value="CAB3236889.1"/>
    <property type="molecule type" value="Genomic_DNA"/>
</dbReference>
<dbReference type="InterPro" id="IPR043502">
    <property type="entry name" value="DNA/RNA_pol_sf"/>
</dbReference>
<dbReference type="AlphaFoldDB" id="A0A8S0ZTC9"/>
<evidence type="ECO:0000313" key="3">
    <source>
        <dbReference type="Proteomes" id="UP000494106"/>
    </source>
</evidence>
<evidence type="ECO:0000259" key="1">
    <source>
        <dbReference type="PROSITE" id="PS50994"/>
    </source>
</evidence>
<protein>
    <recommendedName>
        <fullName evidence="1">Integrase catalytic domain-containing protein</fullName>
    </recommendedName>
</protein>
<dbReference type="InterPro" id="IPR012337">
    <property type="entry name" value="RNaseH-like_sf"/>
</dbReference>
<dbReference type="PANTHER" id="PTHR47331">
    <property type="entry name" value="PHD-TYPE DOMAIN-CONTAINING PROTEIN"/>
    <property type="match status" value="1"/>
</dbReference>
<dbReference type="Pfam" id="PF17921">
    <property type="entry name" value="Integrase_H2C2"/>
    <property type="match status" value="1"/>
</dbReference>
<dbReference type="InterPro" id="IPR043128">
    <property type="entry name" value="Rev_trsase/Diguanyl_cyclase"/>
</dbReference>
<dbReference type="InterPro" id="IPR008042">
    <property type="entry name" value="Retrotrans_Pao"/>
</dbReference>
<dbReference type="Proteomes" id="UP000494106">
    <property type="component" value="Unassembled WGS sequence"/>
</dbReference>
<dbReference type="Gene3D" id="3.30.70.270">
    <property type="match status" value="1"/>
</dbReference>
<gene>
    <name evidence="2" type="ORF">APLA_LOCUS6753</name>
</gene>
<dbReference type="OrthoDB" id="8123403at2759"/>
<dbReference type="GO" id="GO:0003676">
    <property type="term" value="F:nucleic acid binding"/>
    <property type="evidence" value="ECO:0007669"/>
    <property type="project" value="InterPro"/>
</dbReference>
<dbReference type="PANTHER" id="PTHR47331:SF1">
    <property type="entry name" value="GAG-LIKE PROTEIN"/>
    <property type="match status" value="1"/>
</dbReference>
<evidence type="ECO:0000313" key="2">
    <source>
        <dbReference type="EMBL" id="CAB3236889.1"/>
    </source>
</evidence>
<sequence length="1276" mass="143177">MAHLLKLPTQPSTLNIAGVGNQHMQASRSSVVVTCRPTRSDSPTIKTTAYILNYVTGCLPLERLPNAAHFSEQLRFPLADLDYHTPAPVDLLLGSDVLGQVLDGTRVSLGPGKPIAFGTIFDFALLGPFEDFYPRPDNQVSSLHVISPQPDIAESTHDIQKSLERFWESEEPHSRAVPSTLNDQCEQIFSSTTTRQPSGQYMVTLPFLSNAPSLGNTHAVALRRFLNLERKLQSNPALRSKYIDFMNEYRRLGHMSPCHPKTFANRPHFYIPHHGVFKSCSDKLRVVFDGSCRSSNAVSLNDCLHTGPALQLDIVDILMSFRTHPVVFSTDIKMMFRNILIHPDQRQYQLILWRSSPNEPLLTYSLNTVTYGLRSSPYHAIRTILQLVNDDGHRYPAAAQVLRRSMFVDDILSGHDSIESAQELQNDLISLLALGGFQLSKWTSNSPQLLERFPDDQCDMPKDFDINSDPSSIKVLGVRWIPQSDMFTYHVALPSKPQVTKRSILSTIASLYDPSGWVTPVIFRAKLLLQRLWLLKLGWDEPTPPDISSEWESISQDLTQLSSLRLSRHICTGKLSSGCSLHGFSDASESGFAATVYLRELTVDGHVHIHLILAKSKVAPIKNRLSIPKLELSAAALLSQLMSRVSAQLSAHFPIHHNVCWSDSTIVLAWLNTPPHRLQVFEANRVAKINSSSPPLTWRHVPTDLNPADCASRGMSASALSTHHLWWSPSWLKDAPEAWPRMPPALGHHALPGLKPKHVPSLITVPGIDIGLLTRFSALDKLVGVTACIRRFISNCRLDPDARRSGVLSAHERKEALLFWVCSVQHNEFSEDIHRIKTNKLCSTRINRLTPFLKDNLLRVGGRLSNASLTYSAQHPLILPSSSPLTDLIIDHYHRIHCHPGADTLHSILRQQFWILSARRVIRHRVFKCIRCFRCRAQPQAPIMADLPPDRVTPQPVFSQVTTDFAGPFLVRSSTLRNAKLLKAYFCIFVCLSTRAVHLEPVSALTTEAFFAALQRFVSRRGAPSLIRSDCGTNYVGARNHLIEVQRFLETNNDAIAHKLARQHITWLLNVPKGPWFGALHEINVKSAKQLLYRVIGEQRFTFEEFSTLLARIEAVLNSRPICPMSSDPSDFEPLTAGHFLIGRPLTALPEEPLEDKPLSSLRRFQLIKALSQRFWTLWTNSYLHTLQTRSKWLSPSSAPRVGELVLIKEDNLPPLQWRLGRIIRTIPGKDGVVRVVDLDTATGHLRRPVFKIARLPLDPAQDDGSVPAPPGCSRQ</sequence>
<dbReference type="InterPro" id="IPR001584">
    <property type="entry name" value="Integrase_cat-core"/>
</dbReference>
<dbReference type="InterPro" id="IPR036397">
    <property type="entry name" value="RNaseH_sf"/>
</dbReference>
<dbReference type="PROSITE" id="PS50994">
    <property type="entry name" value="INTEGRASE"/>
    <property type="match status" value="1"/>
</dbReference>
<dbReference type="GO" id="GO:0071897">
    <property type="term" value="P:DNA biosynthetic process"/>
    <property type="evidence" value="ECO:0007669"/>
    <property type="project" value="UniProtKB-ARBA"/>
</dbReference>
<dbReference type="Pfam" id="PF05380">
    <property type="entry name" value="Peptidase_A17"/>
    <property type="match status" value="1"/>
</dbReference>
<accession>A0A8S0ZTC9</accession>
<keyword evidence="3" id="KW-1185">Reference proteome</keyword>
<name>A0A8S0ZTC9_ARCPL</name>
<dbReference type="SUPFAM" id="SSF56672">
    <property type="entry name" value="DNA/RNA polymerases"/>
    <property type="match status" value="1"/>
</dbReference>
<comment type="caution">
    <text evidence="2">The sequence shown here is derived from an EMBL/GenBank/DDBJ whole genome shotgun (WGS) entry which is preliminary data.</text>
</comment>
<dbReference type="InterPro" id="IPR040676">
    <property type="entry name" value="DUF5641"/>
</dbReference>
<dbReference type="Gene3D" id="3.30.420.10">
    <property type="entry name" value="Ribonuclease H-like superfamily/Ribonuclease H"/>
    <property type="match status" value="1"/>
</dbReference>